<keyword evidence="3" id="KW-1185">Reference proteome</keyword>
<dbReference type="Proteomes" id="UP000321440">
    <property type="component" value="Unassembled WGS sequence"/>
</dbReference>
<evidence type="ECO:0008006" key="4">
    <source>
        <dbReference type="Google" id="ProtNLM"/>
    </source>
</evidence>
<gene>
    <name evidence="2" type="ORF">AHA02nite_19790</name>
</gene>
<accession>A0A511W821</accession>
<dbReference type="EMBL" id="BJYA01000013">
    <property type="protein sequence ID" value="GEN46203.1"/>
    <property type="molecule type" value="Genomic_DNA"/>
</dbReference>
<protein>
    <recommendedName>
        <fullName evidence="4">DUF2007 domain-containing protein</fullName>
    </recommendedName>
</protein>
<sequence length="100" mass="11558">MINPLIVLVALSLTVIVIRLRYSRMYNTLYEAVGHRPNEINNRYQFLRNQGVRCRLQNVSSRPGVIVHGSSELGTTIRLLVHKNDLNVAEQYMVNYKRSC</sequence>
<feature type="transmembrane region" description="Helical" evidence="1">
    <location>
        <begin position="6"/>
        <end position="22"/>
    </location>
</feature>
<reference evidence="2 3" key="1">
    <citation type="submission" date="2019-07" db="EMBL/GenBank/DDBJ databases">
        <title>Whole genome shotgun sequence of Alkalibacillus haloalkaliphilus NBRC 103110.</title>
        <authorList>
            <person name="Hosoyama A."/>
            <person name="Uohara A."/>
            <person name="Ohji S."/>
            <person name="Ichikawa N."/>
        </authorList>
    </citation>
    <scope>NUCLEOTIDE SEQUENCE [LARGE SCALE GENOMIC DNA]</scope>
    <source>
        <strain evidence="2 3">NBRC 103110</strain>
    </source>
</reference>
<evidence type="ECO:0000313" key="2">
    <source>
        <dbReference type="EMBL" id="GEN46203.1"/>
    </source>
</evidence>
<dbReference type="AlphaFoldDB" id="A0A511W821"/>
<dbReference type="OrthoDB" id="9834118at2"/>
<name>A0A511W821_9BACI</name>
<keyword evidence="1" id="KW-0812">Transmembrane</keyword>
<comment type="caution">
    <text evidence="2">The sequence shown here is derived from an EMBL/GenBank/DDBJ whole genome shotgun (WGS) entry which is preliminary data.</text>
</comment>
<dbReference type="RefSeq" id="WP_146816821.1">
    <property type="nucleotide sequence ID" value="NZ_BJYA01000013.1"/>
</dbReference>
<proteinExistence type="predicted"/>
<evidence type="ECO:0000256" key="1">
    <source>
        <dbReference type="SAM" id="Phobius"/>
    </source>
</evidence>
<keyword evidence="1" id="KW-1133">Transmembrane helix</keyword>
<organism evidence="2 3">
    <name type="scientific">Alkalibacillus haloalkaliphilus</name>
    <dbReference type="NCBI Taxonomy" id="94136"/>
    <lineage>
        <taxon>Bacteria</taxon>
        <taxon>Bacillati</taxon>
        <taxon>Bacillota</taxon>
        <taxon>Bacilli</taxon>
        <taxon>Bacillales</taxon>
        <taxon>Bacillaceae</taxon>
        <taxon>Alkalibacillus</taxon>
    </lineage>
</organism>
<evidence type="ECO:0000313" key="3">
    <source>
        <dbReference type="Proteomes" id="UP000321440"/>
    </source>
</evidence>
<keyword evidence="1" id="KW-0472">Membrane</keyword>